<evidence type="ECO:0000313" key="1">
    <source>
        <dbReference type="EMBL" id="CAB4131969.1"/>
    </source>
</evidence>
<reference evidence="1" key="1">
    <citation type="submission" date="2020-04" db="EMBL/GenBank/DDBJ databases">
        <authorList>
            <person name="Chiriac C."/>
            <person name="Salcher M."/>
            <person name="Ghai R."/>
            <person name="Kavagutti S V."/>
        </authorList>
    </citation>
    <scope>NUCLEOTIDE SEQUENCE</scope>
</reference>
<organism evidence="1">
    <name type="scientific">uncultured Caudovirales phage</name>
    <dbReference type="NCBI Taxonomy" id="2100421"/>
    <lineage>
        <taxon>Viruses</taxon>
        <taxon>Duplodnaviria</taxon>
        <taxon>Heunggongvirae</taxon>
        <taxon>Uroviricota</taxon>
        <taxon>Caudoviricetes</taxon>
        <taxon>Peduoviridae</taxon>
        <taxon>Maltschvirus</taxon>
        <taxon>Maltschvirus maltsch</taxon>
    </lineage>
</organism>
<accession>A0A6J5LK14</accession>
<proteinExistence type="predicted"/>
<name>A0A6J5LK14_9CAUD</name>
<gene>
    <name evidence="1" type="ORF">UFOVP135_49</name>
</gene>
<protein>
    <submittedName>
        <fullName evidence="1">Uncharacterized protein</fullName>
    </submittedName>
</protein>
<sequence>MNLDLVDEMNWEDSDKVEMISLEEAGFEEAPLAEETHRHGHVFRNGIHAYLDWFFDGSIENDDY</sequence>
<dbReference type="EMBL" id="LR796254">
    <property type="protein sequence ID" value="CAB4131969.1"/>
    <property type="molecule type" value="Genomic_DNA"/>
</dbReference>